<dbReference type="Proteomes" id="UP000799779">
    <property type="component" value="Unassembled WGS sequence"/>
</dbReference>
<protein>
    <recommendedName>
        <fullName evidence="3">ABM domain-containing protein</fullName>
    </recommendedName>
</protein>
<evidence type="ECO:0008006" key="3">
    <source>
        <dbReference type="Google" id="ProtNLM"/>
    </source>
</evidence>
<accession>A0A6A5WLF2</accession>
<gene>
    <name evidence="1" type="ORF">P154DRAFT_381300</name>
</gene>
<keyword evidence="2" id="KW-1185">Reference proteome</keyword>
<evidence type="ECO:0000313" key="2">
    <source>
        <dbReference type="Proteomes" id="UP000799779"/>
    </source>
</evidence>
<organism evidence="1 2">
    <name type="scientific">Amniculicola lignicola CBS 123094</name>
    <dbReference type="NCBI Taxonomy" id="1392246"/>
    <lineage>
        <taxon>Eukaryota</taxon>
        <taxon>Fungi</taxon>
        <taxon>Dikarya</taxon>
        <taxon>Ascomycota</taxon>
        <taxon>Pezizomycotina</taxon>
        <taxon>Dothideomycetes</taxon>
        <taxon>Pleosporomycetidae</taxon>
        <taxon>Pleosporales</taxon>
        <taxon>Amniculicolaceae</taxon>
        <taxon>Amniculicola</taxon>
    </lineage>
</organism>
<sequence length="171" mass="19875">MATLEICRRRLKEGIKPIDPALRAAFSHIRDTTGAEWFFYSAIEEPTAFFALGLWPSMDVYHAFESSPSALEVLGPLNALSTEEWIDHIPLSSFDQIPIQAPIMTVSRCFFKEQDSHPVHYIEDVKPLIARIEEETKPWPYHGNWTVDSTETKRRWMVFGGWRSKKHHQEF</sequence>
<dbReference type="AlphaFoldDB" id="A0A6A5WLF2"/>
<dbReference type="PANTHER" id="PTHR42052:SF1">
    <property type="entry name" value="ABM DOMAIN-CONTAINING PROTEIN"/>
    <property type="match status" value="1"/>
</dbReference>
<name>A0A6A5WLF2_9PLEO</name>
<dbReference type="OrthoDB" id="3542212at2759"/>
<reference evidence="1" key="1">
    <citation type="journal article" date="2020" name="Stud. Mycol.">
        <title>101 Dothideomycetes genomes: a test case for predicting lifestyles and emergence of pathogens.</title>
        <authorList>
            <person name="Haridas S."/>
            <person name="Albert R."/>
            <person name="Binder M."/>
            <person name="Bloem J."/>
            <person name="Labutti K."/>
            <person name="Salamov A."/>
            <person name="Andreopoulos B."/>
            <person name="Baker S."/>
            <person name="Barry K."/>
            <person name="Bills G."/>
            <person name="Bluhm B."/>
            <person name="Cannon C."/>
            <person name="Castanera R."/>
            <person name="Culley D."/>
            <person name="Daum C."/>
            <person name="Ezra D."/>
            <person name="Gonzalez J."/>
            <person name="Henrissat B."/>
            <person name="Kuo A."/>
            <person name="Liang C."/>
            <person name="Lipzen A."/>
            <person name="Lutzoni F."/>
            <person name="Magnuson J."/>
            <person name="Mondo S."/>
            <person name="Nolan M."/>
            <person name="Ohm R."/>
            <person name="Pangilinan J."/>
            <person name="Park H.-J."/>
            <person name="Ramirez L."/>
            <person name="Alfaro M."/>
            <person name="Sun H."/>
            <person name="Tritt A."/>
            <person name="Yoshinaga Y."/>
            <person name="Zwiers L.-H."/>
            <person name="Turgeon B."/>
            <person name="Goodwin S."/>
            <person name="Spatafora J."/>
            <person name="Crous P."/>
            <person name="Grigoriev I."/>
        </authorList>
    </citation>
    <scope>NUCLEOTIDE SEQUENCE</scope>
    <source>
        <strain evidence="1">CBS 123094</strain>
    </source>
</reference>
<dbReference type="PANTHER" id="PTHR42052">
    <property type="entry name" value="ABM DOMAIN-CONTAINING PROTEIN"/>
    <property type="match status" value="1"/>
</dbReference>
<dbReference type="EMBL" id="ML977580">
    <property type="protein sequence ID" value="KAF2001828.1"/>
    <property type="molecule type" value="Genomic_DNA"/>
</dbReference>
<feature type="non-terminal residue" evidence="1">
    <location>
        <position position="171"/>
    </location>
</feature>
<proteinExistence type="predicted"/>
<evidence type="ECO:0000313" key="1">
    <source>
        <dbReference type="EMBL" id="KAF2001828.1"/>
    </source>
</evidence>